<evidence type="ECO:0000256" key="4">
    <source>
        <dbReference type="SAM" id="MobiDB-lite"/>
    </source>
</evidence>
<evidence type="ECO:0000256" key="1">
    <source>
        <dbReference type="ARBA" id="ARBA00022801"/>
    </source>
</evidence>
<dbReference type="PANTHER" id="PTHR18934">
    <property type="entry name" value="ATP-DEPENDENT RNA HELICASE"/>
    <property type="match status" value="1"/>
</dbReference>
<dbReference type="InterPro" id="IPR007502">
    <property type="entry name" value="Helicase-assoc_dom"/>
</dbReference>
<proteinExistence type="predicted"/>
<dbReference type="Gene3D" id="1.20.120.1080">
    <property type="match status" value="1"/>
</dbReference>
<reference evidence="6 7" key="1">
    <citation type="submission" date="2021-04" db="EMBL/GenBank/DDBJ databases">
        <authorList>
            <person name="Bliznina A."/>
        </authorList>
    </citation>
    <scope>NUCLEOTIDE SEQUENCE [LARGE SCALE GENOMIC DNA]</scope>
</reference>
<keyword evidence="7" id="KW-1185">Reference proteome</keyword>
<feature type="compositionally biased region" description="Basic and acidic residues" evidence="4">
    <location>
        <begin position="282"/>
        <end position="293"/>
    </location>
</feature>
<keyword evidence="2" id="KW-0067">ATP-binding</keyword>
<evidence type="ECO:0000313" key="6">
    <source>
        <dbReference type="EMBL" id="CAG5098564.1"/>
    </source>
</evidence>
<sequence>MLKGHLALDSEEKLTALGECLAQLPVDVVIGKMLIMGTLFDLIEPILTIAACLSVQNPLTRHAFGNEDAVARLKELESDIEIKNDKKYSTKKWCQRRGIEEQRLYEIANLRKQFKQILSGHALLNNETARIAELDAMDSKERKLRHGQMKMLKALKRSANEEQKKQKRLKYNDGTRLEMALPDEDELEAEEAAKIDITDLEFRMKHDVSRINDHSAAHLTQKDLQMLQILICAGLYPQVAIQDKNNTYSAEQEQLFHTRDKNFLTLHPTGYFANNPKSLEPNGKEEPDPLQPEKKRLVSHRHQLLAFHSLLETSKLGVPALHSVLLYSSELDTSGSCQTIVADRWLEFRIHQEGAGWDIIEDTISIRKEIESVLIARLVERDVSEKGALEKKMLSFVNKRVRYSVRKLGPAERTELHVGPGENNTMGDEFGVDLSDAQPHPEKGGIMLSSYLTFNSLSLSEDGQDDIYISSLRTFWTCDICELHLPLTFQERTLHRKECEEKQREQEQAQVAAMEEKLKAGEEEHKKGSSQFHCDNCSQIFYFTPIQILKHRKTCVEQ</sequence>
<dbReference type="SMART" id="SM00847">
    <property type="entry name" value="HA2"/>
    <property type="match status" value="1"/>
</dbReference>
<evidence type="ECO:0000313" key="7">
    <source>
        <dbReference type="Proteomes" id="UP001158576"/>
    </source>
</evidence>
<dbReference type="PANTHER" id="PTHR18934:SF221">
    <property type="entry name" value="ATP-DEPENDENT RNA HELICASE DHX34-RELATED"/>
    <property type="match status" value="1"/>
</dbReference>
<feature type="coiled-coil region" evidence="3">
    <location>
        <begin position="497"/>
        <end position="524"/>
    </location>
</feature>
<evidence type="ECO:0000259" key="5">
    <source>
        <dbReference type="SMART" id="SM00847"/>
    </source>
</evidence>
<keyword evidence="1" id="KW-0378">Hydrolase</keyword>
<dbReference type="Pfam" id="PF21010">
    <property type="entry name" value="HA2_C"/>
    <property type="match status" value="1"/>
</dbReference>
<evidence type="ECO:0000256" key="3">
    <source>
        <dbReference type="SAM" id="Coils"/>
    </source>
</evidence>
<feature type="domain" description="Helicase-associated" evidence="5">
    <location>
        <begin position="1"/>
        <end position="73"/>
    </location>
</feature>
<keyword evidence="2" id="KW-0547">Nucleotide-binding</keyword>
<feature type="region of interest" description="Disordered" evidence="4">
    <location>
        <begin position="274"/>
        <end position="293"/>
    </location>
</feature>
<keyword evidence="3" id="KW-0175">Coiled coil</keyword>
<dbReference type="Pfam" id="PF24485">
    <property type="entry name" value="zf-C2H2_DHX34"/>
    <property type="match status" value="1"/>
</dbReference>
<gene>
    <name evidence="6" type="ORF">OKIOD_LOCUS7338</name>
</gene>
<dbReference type="EMBL" id="OU015569">
    <property type="protein sequence ID" value="CAG5098564.1"/>
    <property type="molecule type" value="Genomic_DNA"/>
</dbReference>
<dbReference type="InterPro" id="IPR056382">
    <property type="entry name" value="DHX34_Znf-C2H2"/>
</dbReference>
<evidence type="ECO:0000256" key="2">
    <source>
        <dbReference type="ARBA" id="ARBA00022806"/>
    </source>
</evidence>
<name>A0ABN7SDW5_OIKDI</name>
<organism evidence="6 7">
    <name type="scientific">Oikopleura dioica</name>
    <name type="common">Tunicate</name>
    <dbReference type="NCBI Taxonomy" id="34765"/>
    <lineage>
        <taxon>Eukaryota</taxon>
        <taxon>Metazoa</taxon>
        <taxon>Chordata</taxon>
        <taxon>Tunicata</taxon>
        <taxon>Appendicularia</taxon>
        <taxon>Copelata</taxon>
        <taxon>Oikopleuridae</taxon>
        <taxon>Oikopleura</taxon>
    </lineage>
</organism>
<accession>A0ABN7SDW5</accession>
<keyword evidence="2" id="KW-0347">Helicase</keyword>
<dbReference type="Proteomes" id="UP001158576">
    <property type="component" value="Chromosome XSR"/>
</dbReference>
<protein>
    <submittedName>
        <fullName evidence="6">Oidioi.mRNA.OKI2018_I69.XSR.g15780.t1.cds</fullName>
    </submittedName>
</protein>